<dbReference type="Proteomes" id="UP000016843">
    <property type="component" value="Unassembled WGS sequence"/>
</dbReference>
<organism evidence="1 2">
    <name type="scientific">Rhodonellum psychrophilum GCM71 = DSM 17998</name>
    <dbReference type="NCBI Taxonomy" id="1123057"/>
    <lineage>
        <taxon>Bacteria</taxon>
        <taxon>Pseudomonadati</taxon>
        <taxon>Bacteroidota</taxon>
        <taxon>Cytophagia</taxon>
        <taxon>Cytophagales</taxon>
        <taxon>Cytophagaceae</taxon>
        <taxon>Rhodonellum</taxon>
    </lineage>
</organism>
<proteinExistence type="predicted"/>
<keyword evidence="2" id="KW-1185">Reference proteome</keyword>
<protein>
    <submittedName>
        <fullName evidence="1">Uncharacterized protein</fullName>
    </submittedName>
</protein>
<gene>
    <name evidence="1" type="ORF">P872_19465</name>
</gene>
<sequence length="54" mass="5953">MAHMHRVIAIHVVEKDQLGIVFHAGLDGVFHDDGPLFLPKFCPIGNPSYQIDGV</sequence>
<evidence type="ECO:0000313" key="2">
    <source>
        <dbReference type="Proteomes" id="UP000016843"/>
    </source>
</evidence>
<dbReference type="EMBL" id="AWXR01000043">
    <property type="protein sequence ID" value="ERM81677.1"/>
    <property type="molecule type" value="Genomic_DNA"/>
</dbReference>
<evidence type="ECO:0000313" key="1">
    <source>
        <dbReference type="EMBL" id="ERM81677.1"/>
    </source>
</evidence>
<reference evidence="1 2" key="1">
    <citation type="journal article" date="2013" name="Genome Announc.">
        <title>Draft Genome Sequence of the Psychrophilic and Alkaliphilic Rhodonellum psychrophilum Strain GCM71T.</title>
        <authorList>
            <person name="Hauptmann A.L."/>
            <person name="Glaring M.A."/>
            <person name="Hallin P.F."/>
            <person name="Prieme A."/>
            <person name="Stougaard P."/>
        </authorList>
    </citation>
    <scope>NUCLEOTIDE SEQUENCE [LARGE SCALE GENOMIC DNA]</scope>
    <source>
        <strain evidence="1 2">GCM71</strain>
    </source>
</reference>
<comment type="caution">
    <text evidence="1">The sequence shown here is derived from an EMBL/GenBank/DDBJ whole genome shotgun (WGS) entry which is preliminary data.</text>
</comment>
<dbReference type="AlphaFoldDB" id="U5C0G7"/>
<name>U5C0G7_9BACT</name>
<accession>U5C0G7</accession>